<dbReference type="AlphaFoldDB" id="A0A1L9U8Z3"/>
<dbReference type="SUPFAM" id="SSF57701">
    <property type="entry name" value="Zn2/Cys6 DNA-binding domain"/>
    <property type="match status" value="1"/>
</dbReference>
<protein>
    <recommendedName>
        <fullName evidence="5">Zn(2)-C6 fungal-type domain-containing protein</fullName>
    </recommendedName>
</protein>
<gene>
    <name evidence="6" type="ORF">ASPBRDRAFT_317779</name>
</gene>
<dbReference type="EMBL" id="KV878691">
    <property type="protein sequence ID" value="OJJ68092.1"/>
    <property type="molecule type" value="Genomic_DNA"/>
</dbReference>
<evidence type="ECO:0000256" key="2">
    <source>
        <dbReference type="ARBA" id="ARBA00023125"/>
    </source>
</evidence>
<dbReference type="GO" id="GO:0003677">
    <property type="term" value="F:DNA binding"/>
    <property type="evidence" value="ECO:0007669"/>
    <property type="project" value="UniProtKB-KW"/>
</dbReference>
<dbReference type="VEuPathDB" id="FungiDB:ASPBRDRAFT_317779"/>
<keyword evidence="4" id="KW-0539">Nucleus</keyword>
<dbReference type="RefSeq" id="XP_067475341.1">
    <property type="nucleotide sequence ID" value="XM_067622934.1"/>
</dbReference>
<evidence type="ECO:0000256" key="3">
    <source>
        <dbReference type="ARBA" id="ARBA00023163"/>
    </source>
</evidence>
<organism evidence="6 7">
    <name type="scientific">Aspergillus brasiliensis (strain CBS 101740 / IMI 381727 / IBT 21946)</name>
    <dbReference type="NCBI Taxonomy" id="767769"/>
    <lineage>
        <taxon>Eukaryota</taxon>
        <taxon>Fungi</taxon>
        <taxon>Dikarya</taxon>
        <taxon>Ascomycota</taxon>
        <taxon>Pezizomycotina</taxon>
        <taxon>Eurotiomycetes</taxon>
        <taxon>Eurotiomycetidae</taxon>
        <taxon>Eurotiales</taxon>
        <taxon>Aspergillaceae</taxon>
        <taxon>Aspergillus</taxon>
        <taxon>Aspergillus subgen. Circumdati</taxon>
    </lineage>
</organism>
<name>A0A1L9U8Z3_ASPBC</name>
<dbReference type="GeneID" id="93575422"/>
<sequence length="67" mass="7645">MASHRTYFHSRAGKVRCDRARPQCSMCERRKLDCERPSRLAGPPPCTVLTDQTTWEELSVCTQAAFT</sequence>
<dbReference type="Proteomes" id="UP000184499">
    <property type="component" value="Unassembled WGS sequence"/>
</dbReference>
<keyword evidence="2" id="KW-0238">DNA-binding</keyword>
<dbReference type="Pfam" id="PF00172">
    <property type="entry name" value="Zn_clus"/>
    <property type="match status" value="1"/>
</dbReference>
<dbReference type="GO" id="GO:0008270">
    <property type="term" value="F:zinc ion binding"/>
    <property type="evidence" value="ECO:0007669"/>
    <property type="project" value="InterPro"/>
</dbReference>
<proteinExistence type="predicted"/>
<reference evidence="7" key="1">
    <citation type="journal article" date="2017" name="Genome Biol.">
        <title>Comparative genomics reveals high biological diversity and specific adaptations in the industrially and medically important fungal genus Aspergillus.</title>
        <authorList>
            <person name="de Vries R.P."/>
            <person name="Riley R."/>
            <person name="Wiebenga A."/>
            <person name="Aguilar-Osorio G."/>
            <person name="Amillis S."/>
            <person name="Uchima C.A."/>
            <person name="Anderluh G."/>
            <person name="Asadollahi M."/>
            <person name="Askin M."/>
            <person name="Barry K."/>
            <person name="Battaglia E."/>
            <person name="Bayram O."/>
            <person name="Benocci T."/>
            <person name="Braus-Stromeyer S.A."/>
            <person name="Caldana C."/>
            <person name="Canovas D."/>
            <person name="Cerqueira G.C."/>
            <person name="Chen F."/>
            <person name="Chen W."/>
            <person name="Choi C."/>
            <person name="Clum A."/>
            <person name="Dos Santos R.A."/>
            <person name="Damasio A.R."/>
            <person name="Diallinas G."/>
            <person name="Emri T."/>
            <person name="Fekete E."/>
            <person name="Flipphi M."/>
            <person name="Freyberg S."/>
            <person name="Gallo A."/>
            <person name="Gournas C."/>
            <person name="Habgood R."/>
            <person name="Hainaut M."/>
            <person name="Harispe M.L."/>
            <person name="Henrissat B."/>
            <person name="Hilden K.S."/>
            <person name="Hope R."/>
            <person name="Hossain A."/>
            <person name="Karabika E."/>
            <person name="Karaffa L."/>
            <person name="Karanyi Z."/>
            <person name="Krasevec N."/>
            <person name="Kuo A."/>
            <person name="Kusch H."/>
            <person name="LaButti K."/>
            <person name="Lagendijk E.L."/>
            <person name="Lapidus A."/>
            <person name="Levasseur A."/>
            <person name="Lindquist E."/>
            <person name="Lipzen A."/>
            <person name="Logrieco A.F."/>
            <person name="MacCabe A."/>
            <person name="Maekelae M.R."/>
            <person name="Malavazi I."/>
            <person name="Melin P."/>
            <person name="Meyer V."/>
            <person name="Mielnichuk N."/>
            <person name="Miskei M."/>
            <person name="Molnar A.P."/>
            <person name="Mule G."/>
            <person name="Ngan C.Y."/>
            <person name="Orejas M."/>
            <person name="Orosz E."/>
            <person name="Ouedraogo J.P."/>
            <person name="Overkamp K.M."/>
            <person name="Park H.-S."/>
            <person name="Perrone G."/>
            <person name="Piumi F."/>
            <person name="Punt P.J."/>
            <person name="Ram A.F."/>
            <person name="Ramon A."/>
            <person name="Rauscher S."/>
            <person name="Record E."/>
            <person name="Riano-Pachon D.M."/>
            <person name="Robert V."/>
            <person name="Roehrig J."/>
            <person name="Ruller R."/>
            <person name="Salamov A."/>
            <person name="Salih N.S."/>
            <person name="Samson R.A."/>
            <person name="Sandor E."/>
            <person name="Sanguinetti M."/>
            <person name="Schuetze T."/>
            <person name="Sepcic K."/>
            <person name="Shelest E."/>
            <person name="Sherlock G."/>
            <person name="Sophianopoulou V."/>
            <person name="Squina F.M."/>
            <person name="Sun H."/>
            <person name="Susca A."/>
            <person name="Todd R.B."/>
            <person name="Tsang A."/>
            <person name="Unkles S.E."/>
            <person name="van de Wiele N."/>
            <person name="van Rossen-Uffink D."/>
            <person name="Oliveira J.V."/>
            <person name="Vesth T.C."/>
            <person name="Visser J."/>
            <person name="Yu J.-H."/>
            <person name="Zhou M."/>
            <person name="Andersen M.R."/>
            <person name="Archer D.B."/>
            <person name="Baker S.E."/>
            <person name="Benoit I."/>
            <person name="Brakhage A.A."/>
            <person name="Braus G.H."/>
            <person name="Fischer R."/>
            <person name="Frisvad J.C."/>
            <person name="Goldman G.H."/>
            <person name="Houbraken J."/>
            <person name="Oakley B."/>
            <person name="Pocsi I."/>
            <person name="Scazzocchio C."/>
            <person name="Seiboth B."/>
            <person name="vanKuyk P.A."/>
            <person name="Wortman J."/>
            <person name="Dyer P.S."/>
            <person name="Grigoriev I.V."/>
        </authorList>
    </citation>
    <scope>NUCLEOTIDE SEQUENCE [LARGE SCALE GENOMIC DNA]</scope>
    <source>
        <strain evidence="7">CBS 101740 / IMI 381727 / IBT 21946</strain>
    </source>
</reference>
<evidence type="ECO:0000313" key="7">
    <source>
        <dbReference type="Proteomes" id="UP000184499"/>
    </source>
</evidence>
<dbReference type="OrthoDB" id="3251668at2759"/>
<keyword evidence="7" id="KW-1185">Reference proteome</keyword>
<evidence type="ECO:0000259" key="5">
    <source>
        <dbReference type="Pfam" id="PF00172"/>
    </source>
</evidence>
<dbReference type="GO" id="GO:0000981">
    <property type="term" value="F:DNA-binding transcription factor activity, RNA polymerase II-specific"/>
    <property type="evidence" value="ECO:0007669"/>
    <property type="project" value="InterPro"/>
</dbReference>
<keyword evidence="1" id="KW-0805">Transcription regulation</keyword>
<dbReference type="InterPro" id="IPR036864">
    <property type="entry name" value="Zn2-C6_fun-type_DNA-bd_sf"/>
</dbReference>
<dbReference type="Gene3D" id="4.10.240.10">
    <property type="entry name" value="Zn(2)-C6 fungal-type DNA-binding domain"/>
    <property type="match status" value="1"/>
</dbReference>
<evidence type="ECO:0000313" key="6">
    <source>
        <dbReference type="EMBL" id="OJJ68092.1"/>
    </source>
</evidence>
<evidence type="ECO:0000256" key="1">
    <source>
        <dbReference type="ARBA" id="ARBA00023015"/>
    </source>
</evidence>
<evidence type="ECO:0000256" key="4">
    <source>
        <dbReference type="ARBA" id="ARBA00023242"/>
    </source>
</evidence>
<accession>A0A1L9U8Z3</accession>
<dbReference type="InterPro" id="IPR001138">
    <property type="entry name" value="Zn2Cys6_DnaBD"/>
</dbReference>
<dbReference type="GO" id="GO:0009893">
    <property type="term" value="P:positive regulation of metabolic process"/>
    <property type="evidence" value="ECO:0007669"/>
    <property type="project" value="UniProtKB-ARBA"/>
</dbReference>
<feature type="domain" description="Zn(2)-C6 fungal-type" evidence="5">
    <location>
        <begin position="11"/>
        <end position="36"/>
    </location>
</feature>
<keyword evidence="3" id="KW-0804">Transcription</keyword>